<organism evidence="2 3">
    <name type="scientific">Streptomyces broussonetiae</name>
    <dbReference type="NCBI Taxonomy" id="2686304"/>
    <lineage>
        <taxon>Bacteria</taxon>
        <taxon>Bacillati</taxon>
        <taxon>Actinomycetota</taxon>
        <taxon>Actinomycetes</taxon>
        <taxon>Kitasatosporales</taxon>
        <taxon>Streptomycetaceae</taxon>
        <taxon>Streptomyces</taxon>
    </lineage>
</organism>
<dbReference type="Proteomes" id="UP000436138">
    <property type="component" value="Chromosome"/>
</dbReference>
<feature type="compositionally biased region" description="Low complexity" evidence="1">
    <location>
        <begin position="69"/>
        <end position="99"/>
    </location>
</feature>
<feature type="region of interest" description="Disordered" evidence="1">
    <location>
        <begin position="26"/>
        <end position="45"/>
    </location>
</feature>
<dbReference type="EMBL" id="CP047020">
    <property type="protein sequence ID" value="QHA09005.1"/>
    <property type="molecule type" value="Genomic_DNA"/>
</dbReference>
<protein>
    <submittedName>
        <fullName evidence="2">DUF1427 family protein</fullName>
    </submittedName>
</protein>
<keyword evidence="3" id="KW-1185">Reference proteome</keyword>
<reference evidence="2 3" key="1">
    <citation type="submission" date="2019-12" db="EMBL/GenBank/DDBJ databases">
        <title>Streptomyces sp. strain T44 isolated from rhizosphere soil of Broussonetia papyrifera.</title>
        <authorList>
            <person name="Mo P."/>
        </authorList>
    </citation>
    <scope>NUCLEOTIDE SEQUENCE [LARGE SCALE GENOMIC DNA]</scope>
    <source>
        <strain evidence="2 3">T44</strain>
    </source>
</reference>
<gene>
    <name evidence="2" type="ORF">GQF42_42440</name>
</gene>
<name>A0A6I6NJ69_9ACTN</name>
<dbReference type="KEGG" id="sbro:GQF42_42440"/>
<feature type="region of interest" description="Disordered" evidence="1">
    <location>
        <begin position="52"/>
        <end position="99"/>
    </location>
</feature>
<proteinExistence type="predicted"/>
<accession>A0A6I6NJ69</accession>
<sequence>MLSYAQALGAGIGIGIMYALIRVPSPAPPRDCSASSSANPEDACYSPGCAADPAPAARRRCSPGGSGGIPSSPSATHCGTPTTTSRRSPATRMSSPGPV</sequence>
<dbReference type="NCBIfam" id="TIGR03510">
    <property type="entry name" value="XapX"/>
    <property type="match status" value="1"/>
</dbReference>
<dbReference type="AlphaFoldDB" id="A0A6I6NJ69"/>
<dbReference type="InterPro" id="IPR020017">
    <property type="entry name" value="XapX_domain"/>
</dbReference>
<evidence type="ECO:0000256" key="1">
    <source>
        <dbReference type="SAM" id="MobiDB-lite"/>
    </source>
</evidence>
<evidence type="ECO:0000313" key="2">
    <source>
        <dbReference type="EMBL" id="QHA09005.1"/>
    </source>
</evidence>
<evidence type="ECO:0000313" key="3">
    <source>
        <dbReference type="Proteomes" id="UP000436138"/>
    </source>
</evidence>